<name>A0A4R8PPP3_9PEZI</name>
<protein>
    <submittedName>
        <fullName evidence="2">Uncharacterized protein</fullName>
    </submittedName>
</protein>
<feature type="chain" id="PRO_5020825495" evidence="1">
    <location>
        <begin position="20"/>
        <end position="54"/>
    </location>
</feature>
<organism evidence="2 3">
    <name type="scientific">Colletotrichum sidae</name>
    <dbReference type="NCBI Taxonomy" id="1347389"/>
    <lineage>
        <taxon>Eukaryota</taxon>
        <taxon>Fungi</taxon>
        <taxon>Dikarya</taxon>
        <taxon>Ascomycota</taxon>
        <taxon>Pezizomycotina</taxon>
        <taxon>Sordariomycetes</taxon>
        <taxon>Hypocreomycetidae</taxon>
        <taxon>Glomerellales</taxon>
        <taxon>Glomerellaceae</taxon>
        <taxon>Colletotrichum</taxon>
        <taxon>Colletotrichum orbiculare species complex</taxon>
    </lineage>
</organism>
<gene>
    <name evidence="2" type="ORF">C8034_v009747</name>
</gene>
<evidence type="ECO:0000313" key="2">
    <source>
        <dbReference type="EMBL" id="TDZ27537.1"/>
    </source>
</evidence>
<sequence>MRFQAVVISLFALIASASAVDKCNGDFCRGHNCRDEPGKPICVDVSTGCHCQLG</sequence>
<keyword evidence="3" id="KW-1185">Reference proteome</keyword>
<comment type="caution">
    <text evidence="2">The sequence shown here is derived from an EMBL/GenBank/DDBJ whole genome shotgun (WGS) entry which is preliminary data.</text>
</comment>
<reference evidence="2 3" key="1">
    <citation type="submission" date="2018-11" db="EMBL/GenBank/DDBJ databases">
        <title>Genome sequence and assembly of Colletotrichum sidae.</title>
        <authorList>
            <person name="Gan P."/>
            <person name="Shirasu K."/>
        </authorList>
    </citation>
    <scope>NUCLEOTIDE SEQUENCE [LARGE SCALE GENOMIC DNA]</scope>
    <source>
        <strain evidence="2 3">CBS 518.97</strain>
    </source>
</reference>
<dbReference type="EMBL" id="QAPF01006547">
    <property type="protein sequence ID" value="TDZ27537.1"/>
    <property type="molecule type" value="Genomic_DNA"/>
</dbReference>
<dbReference type="AlphaFoldDB" id="A0A4R8PPP3"/>
<evidence type="ECO:0000256" key="1">
    <source>
        <dbReference type="SAM" id="SignalP"/>
    </source>
</evidence>
<keyword evidence="1" id="KW-0732">Signal</keyword>
<feature type="signal peptide" evidence="1">
    <location>
        <begin position="1"/>
        <end position="19"/>
    </location>
</feature>
<accession>A0A4R8PPP3</accession>
<proteinExistence type="predicted"/>
<evidence type="ECO:0000313" key="3">
    <source>
        <dbReference type="Proteomes" id="UP000295604"/>
    </source>
</evidence>
<dbReference type="Proteomes" id="UP000295604">
    <property type="component" value="Unassembled WGS sequence"/>
</dbReference>